<protein>
    <submittedName>
        <fullName evidence="8">Sulfate_transp domain-containing protein</fullName>
    </submittedName>
</protein>
<proteinExistence type="predicted"/>
<evidence type="ECO:0000313" key="7">
    <source>
        <dbReference type="Proteomes" id="UP000095280"/>
    </source>
</evidence>
<dbReference type="InterPro" id="IPR011547">
    <property type="entry name" value="SLC26A/SulP_dom"/>
</dbReference>
<evidence type="ECO:0000256" key="1">
    <source>
        <dbReference type="ARBA" id="ARBA00004141"/>
    </source>
</evidence>
<name>A0A1I8FEP3_9PLAT</name>
<dbReference type="AlphaFoldDB" id="A0A1I8FEP3"/>
<dbReference type="Proteomes" id="UP000095280">
    <property type="component" value="Unplaced"/>
</dbReference>
<dbReference type="GO" id="GO:0016020">
    <property type="term" value="C:membrane"/>
    <property type="evidence" value="ECO:0007669"/>
    <property type="project" value="UniProtKB-SubCell"/>
</dbReference>
<dbReference type="Pfam" id="PF00916">
    <property type="entry name" value="Sulfate_transp"/>
    <property type="match status" value="1"/>
</dbReference>
<feature type="transmembrane region" description="Helical" evidence="5">
    <location>
        <begin position="358"/>
        <end position="378"/>
    </location>
</feature>
<evidence type="ECO:0000256" key="4">
    <source>
        <dbReference type="ARBA" id="ARBA00023136"/>
    </source>
</evidence>
<keyword evidence="4 5" id="KW-0472">Membrane</keyword>
<sequence length="393" mass="42472">RLVVGGPARAVVTASQASRDSSSVADHGTASDWRGVNGALGMLIEGNQGRPYEKVLQEKLLQISEPATNISTQHQHQRLAELVPAGEAGAVIEGDDIELFAADDDDDSLAPSDAETERSVRVLRPVSTQQQFDDRHGVGWLKSAKTGCPPDRGRLCGALVQLLPFLGIMREYNLRSLTVGIMHIPQGMAYAFLAELPPYLGLYTSFFPPLIYFFFGTSRQISMGTLAIVSLLIGSLGKNLPAVAMQVTPAGDNVTAEAFIVNATSMATDQSWGSDPDTEQSLSGLRHLSLLMGILRLGFLTRYLSDPLISGSPWASRCTCSAARSSTCWASVCPAGMAWPVLPLHYYDLACNIGQTNFVTLGIAAVAVVILYVTKEFVNREFARRLKRLCRPN</sequence>
<dbReference type="InterPro" id="IPR018045">
    <property type="entry name" value="S04_transporter_CS"/>
</dbReference>
<dbReference type="WBParaSite" id="maker-unitig_30217-snap-gene-0.2-mRNA-1">
    <property type="protein sequence ID" value="maker-unitig_30217-snap-gene-0.2-mRNA-1"/>
    <property type="gene ID" value="maker-unitig_30217-snap-gene-0.2"/>
</dbReference>
<evidence type="ECO:0000256" key="2">
    <source>
        <dbReference type="ARBA" id="ARBA00022692"/>
    </source>
</evidence>
<keyword evidence="3 5" id="KW-1133">Transmembrane helix</keyword>
<feature type="domain" description="SLC26A/SulP transporter" evidence="6">
    <location>
        <begin position="176"/>
        <end position="381"/>
    </location>
</feature>
<dbReference type="PROSITE" id="PS01130">
    <property type="entry name" value="SLC26A"/>
    <property type="match status" value="1"/>
</dbReference>
<evidence type="ECO:0000256" key="5">
    <source>
        <dbReference type="SAM" id="Phobius"/>
    </source>
</evidence>
<dbReference type="PANTHER" id="PTHR11814">
    <property type="entry name" value="SULFATE TRANSPORTER"/>
    <property type="match status" value="1"/>
</dbReference>
<keyword evidence="2 5" id="KW-0812">Transmembrane</keyword>
<organism evidence="7 8">
    <name type="scientific">Macrostomum lignano</name>
    <dbReference type="NCBI Taxonomy" id="282301"/>
    <lineage>
        <taxon>Eukaryota</taxon>
        <taxon>Metazoa</taxon>
        <taxon>Spiralia</taxon>
        <taxon>Lophotrochozoa</taxon>
        <taxon>Platyhelminthes</taxon>
        <taxon>Rhabditophora</taxon>
        <taxon>Macrostomorpha</taxon>
        <taxon>Macrostomida</taxon>
        <taxon>Macrostomidae</taxon>
        <taxon>Macrostomum</taxon>
    </lineage>
</organism>
<evidence type="ECO:0000256" key="3">
    <source>
        <dbReference type="ARBA" id="ARBA00022989"/>
    </source>
</evidence>
<evidence type="ECO:0000259" key="6">
    <source>
        <dbReference type="Pfam" id="PF00916"/>
    </source>
</evidence>
<dbReference type="InterPro" id="IPR001902">
    <property type="entry name" value="SLC26A/SulP_fam"/>
</dbReference>
<keyword evidence="7" id="KW-1185">Reference proteome</keyword>
<reference evidence="8" key="1">
    <citation type="submission" date="2016-11" db="UniProtKB">
        <authorList>
            <consortium name="WormBaseParasite"/>
        </authorList>
    </citation>
    <scope>IDENTIFICATION</scope>
</reference>
<dbReference type="GO" id="GO:0008271">
    <property type="term" value="F:secondary active sulfate transmembrane transporter activity"/>
    <property type="evidence" value="ECO:0007669"/>
    <property type="project" value="InterPro"/>
</dbReference>
<comment type="subcellular location">
    <subcellularLocation>
        <location evidence="1">Membrane</location>
        <topology evidence="1">Multi-pass membrane protein</topology>
    </subcellularLocation>
</comment>
<accession>A0A1I8FEP3</accession>
<evidence type="ECO:0000313" key="8">
    <source>
        <dbReference type="WBParaSite" id="maker-unitig_30217-snap-gene-0.2-mRNA-1"/>
    </source>
</evidence>